<dbReference type="PANTHER" id="PTHR31390">
    <property type="entry name" value="EXPRESSED PROTEIN"/>
    <property type="match status" value="1"/>
</dbReference>
<sequence>MELDFEKFCVVDGSPTTVLRSSRRRSKVDKKTVKGYPECHKEELCSNEDFTDINFHRFRSVSCKTSSRALPLDFNEVRKRGSVYQSSKEVRFMRKTDPAESRKKIEVSHANANLLPFGIVESLCGSDEDNSQVDQKRSSVMSFNSDFSVATSSKAGKELHSQDHFDLSFCPVKIRSVPSDNSLENSIHSRSTDYAEAAQRPPVQDPMFKSKPVVVPVNDGNTMLERDLAMPLHKSLSAKLALPHSPSHSESDSSRANSPKTRFGPVRKVLDPFVKSKSLRSPLSSSVEPPRENISKHVGISQNKTFRKSLLHDFSNMRKRVESESWSSKESYPHLVRNTPAHLHGLLKLHRKQGLPSFEFSLKFPEDVLVAKTWKAENGLNWIYTFHSVHERRKSNASGWGSKDSLKVSSVLGQMQVSCYLCAEPKEFGAFDHSIVTEFVLYDIAQQRKSVSVRDNPCCPTDVSKESKVSNEHSLQGCHNSDEVLVKSKAQGHTKHDRESFHSDPSSFHPLAAAELNPHFQIGAVVVQVPYEKRESLKIKSGDKGIGRPLLNVLESSDVEERRERVSNCSRAAKVNVVVPSGSHGLPTTESQCSSPLLDRWRSGGGCDCGGWDMACPINIFSNPNVRISEDRLLIANHQPLELFVQGRRDNTPALNLKVLEDGQYAVDFHAQLSTLQAFSICVAALHAMESSVRVHPEQTEQLLQSNSLRMFIEEEVKSLMNAVTEEGKCKENKRMEAVLPSFLVNPPFSPISRV</sequence>
<dbReference type="EMBL" id="OX459119">
    <property type="protein sequence ID" value="CAI9094063.1"/>
    <property type="molecule type" value="Genomic_DNA"/>
</dbReference>
<dbReference type="InterPro" id="IPR021916">
    <property type="entry name" value="DUF3527"/>
</dbReference>
<organism evidence="2 3">
    <name type="scientific">Oldenlandia corymbosa var. corymbosa</name>
    <dbReference type="NCBI Taxonomy" id="529605"/>
    <lineage>
        <taxon>Eukaryota</taxon>
        <taxon>Viridiplantae</taxon>
        <taxon>Streptophyta</taxon>
        <taxon>Embryophyta</taxon>
        <taxon>Tracheophyta</taxon>
        <taxon>Spermatophyta</taxon>
        <taxon>Magnoliopsida</taxon>
        <taxon>eudicotyledons</taxon>
        <taxon>Gunneridae</taxon>
        <taxon>Pentapetalae</taxon>
        <taxon>asterids</taxon>
        <taxon>lamiids</taxon>
        <taxon>Gentianales</taxon>
        <taxon>Rubiaceae</taxon>
        <taxon>Rubioideae</taxon>
        <taxon>Spermacoceae</taxon>
        <taxon>Hedyotis-Oldenlandia complex</taxon>
        <taxon>Oldenlandia</taxon>
    </lineage>
</organism>
<dbReference type="AlphaFoldDB" id="A0AAV1CHF2"/>
<dbReference type="Pfam" id="PF12043">
    <property type="entry name" value="DUF3527"/>
    <property type="match status" value="1"/>
</dbReference>
<evidence type="ECO:0000313" key="2">
    <source>
        <dbReference type="EMBL" id="CAI9094063.1"/>
    </source>
</evidence>
<reference evidence="2" key="1">
    <citation type="submission" date="2023-03" db="EMBL/GenBank/DDBJ databases">
        <authorList>
            <person name="Julca I."/>
        </authorList>
    </citation>
    <scope>NUCLEOTIDE SEQUENCE</scope>
</reference>
<evidence type="ECO:0000313" key="3">
    <source>
        <dbReference type="Proteomes" id="UP001161247"/>
    </source>
</evidence>
<evidence type="ECO:0000256" key="1">
    <source>
        <dbReference type="SAM" id="MobiDB-lite"/>
    </source>
</evidence>
<keyword evidence="3" id="KW-1185">Reference proteome</keyword>
<gene>
    <name evidence="2" type="ORF">OLC1_LOCUS5325</name>
</gene>
<feature type="region of interest" description="Disordered" evidence="1">
    <location>
        <begin position="239"/>
        <end position="264"/>
    </location>
</feature>
<proteinExistence type="predicted"/>
<dbReference type="Proteomes" id="UP001161247">
    <property type="component" value="Chromosome 2"/>
</dbReference>
<name>A0AAV1CHF2_OLDCO</name>
<accession>A0AAV1CHF2</accession>
<protein>
    <submittedName>
        <fullName evidence="2">OLC1v1029719C1</fullName>
    </submittedName>
</protein>
<dbReference type="PANTHER" id="PTHR31390:SF0">
    <property type="entry name" value="DOMAIN PROTEIN, PUTATIVE (DUF3527)-RELATED"/>
    <property type="match status" value="1"/>
</dbReference>